<evidence type="ECO:0000313" key="2">
    <source>
        <dbReference type="EMBL" id="KXB37739.1"/>
    </source>
</evidence>
<dbReference type="Pfam" id="PF00535">
    <property type="entry name" value="Glycos_transf_2"/>
    <property type="match status" value="1"/>
</dbReference>
<reference evidence="2 3" key="1">
    <citation type="submission" date="2016-01" db="EMBL/GenBank/DDBJ databases">
        <authorList>
            <person name="Oliw E.H."/>
        </authorList>
    </citation>
    <scope>NUCLEOTIDE SEQUENCE [LARGE SCALE GENOMIC DNA]</scope>
    <source>
        <strain evidence="2 3">KA00635</strain>
    </source>
</reference>
<sequence length="322" mass="37526">MLVSVIMPAYNTERTLDRAVQSVLDQSFQDFELILVDDGSQDHTPEMCDQWVRKSSQITALHIENSGPSVARNRGIQEAKGDFIAFLDSDDTYEPGILERFKETLDAEQMDLYIFNYEQVDEDSRQVAQAVDAIYTEAEEAVRAIYSYNGLDFYVWNKIFDRRLFESIRFPEGKIYEDIYVSYQAVSHAKKVVTSCQVGVFYYASSESLVGEKFQPRQMDSVYERERQLEVMRQDFPRLVGLTAKKLMDGLLGTAYKLTCSPRTDYQATYRPQLLALAKKHREDFKESSAIRPPYRWAWWLYKCCPKVYVSLYEWYLGGRKV</sequence>
<keyword evidence="2" id="KW-0808">Transferase</keyword>
<dbReference type="InterPro" id="IPR001173">
    <property type="entry name" value="Glyco_trans_2-like"/>
</dbReference>
<proteinExistence type="predicted"/>
<dbReference type="AlphaFoldDB" id="A0A133Y3G5"/>
<comment type="caution">
    <text evidence="2">The sequence shown here is derived from an EMBL/GenBank/DDBJ whole genome shotgun (WGS) entry which is preliminary data.</text>
</comment>
<dbReference type="OrthoDB" id="396512at2"/>
<dbReference type="PANTHER" id="PTHR43685">
    <property type="entry name" value="GLYCOSYLTRANSFERASE"/>
    <property type="match status" value="1"/>
</dbReference>
<dbReference type="Gene3D" id="3.90.550.10">
    <property type="entry name" value="Spore Coat Polysaccharide Biosynthesis Protein SpsA, Chain A"/>
    <property type="match status" value="1"/>
</dbReference>
<name>A0A133Y3G5_9LACT</name>
<evidence type="ECO:0000313" key="3">
    <source>
        <dbReference type="Proteomes" id="UP000070422"/>
    </source>
</evidence>
<accession>A0A133Y3G5</accession>
<dbReference type="InterPro" id="IPR050834">
    <property type="entry name" value="Glycosyltransf_2"/>
</dbReference>
<protein>
    <submittedName>
        <fullName evidence="2">Glycosyltransferase, group 2 family protein</fullName>
    </submittedName>
</protein>
<dbReference type="STRING" id="87541.AWM71_02010"/>
<dbReference type="PATRIC" id="fig|87541.4.peg.458"/>
<dbReference type="InterPro" id="IPR029044">
    <property type="entry name" value="Nucleotide-diphossugar_trans"/>
</dbReference>
<evidence type="ECO:0000259" key="1">
    <source>
        <dbReference type="Pfam" id="PF00535"/>
    </source>
</evidence>
<dbReference type="EMBL" id="LSCQ01000020">
    <property type="protein sequence ID" value="KXB37739.1"/>
    <property type="molecule type" value="Genomic_DNA"/>
</dbReference>
<dbReference type="CDD" id="cd00761">
    <property type="entry name" value="Glyco_tranf_GTA_type"/>
    <property type="match status" value="1"/>
</dbReference>
<feature type="domain" description="Glycosyltransferase 2-like" evidence="1">
    <location>
        <begin position="4"/>
        <end position="165"/>
    </location>
</feature>
<dbReference type="Proteomes" id="UP000070422">
    <property type="component" value="Unassembled WGS sequence"/>
</dbReference>
<dbReference type="PANTHER" id="PTHR43685:SF2">
    <property type="entry name" value="GLYCOSYLTRANSFERASE 2-LIKE DOMAIN-CONTAINING PROTEIN"/>
    <property type="match status" value="1"/>
</dbReference>
<organism evidence="2 3">
    <name type="scientific">Aerococcus christensenii</name>
    <dbReference type="NCBI Taxonomy" id="87541"/>
    <lineage>
        <taxon>Bacteria</taxon>
        <taxon>Bacillati</taxon>
        <taxon>Bacillota</taxon>
        <taxon>Bacilli</taxon>
        <taxon>Lactobacillales</taxon>
        <taxon>Aerococcaceae</taxon>
        <taxon>Aerococcus</taxon>
    </lineage>
</organism>
<dbReference type="GO" id="GO:0016740">
    <property type="term" value="F:transferase activity"/>
    <property type="evidence" value="ECO:0007669"/>
    <property type="project" value="UniProtKB-KW"/>
</dbReference>
<dbReference type="SUPFAM" id="SSF53448">
    <property type="entry name" value="Nucleotide-diphospho-sugar transferases"/>
    <property type="match status" value="1"/>
</dbReference>
<dbReference type="RefSeq" id="WP_060936527.1">
    <property type="nucleotide sequence ID" value="NZ_JASOZP010000001.1"/>
</dbReference>
<gene>
    <name evidence="2" type="ORF">HMPREF3187_00456</name>
</gene>